<dbReference type="PANTHER" id="PTHR12053:SF3">
    <property type="entry name" value="CARBOXYPEPTIDASE Q"/>
    <property type="match status" value="1"/>
</dbReference>
<dbReference type="InterPro" id="IPR007484">
    <property type="entry name" value="Peptidase_M28"/>
</dbReference>
<comment type="subcellular location">
    <subcellularLocation>
        <location evidence="1">Endoplasmic reticulum</location>
    </subcellularLocation>
    <subcellularLocation>
        <location evidence="3">Golgi apparatus</location>
    </subcellularLocation>
    <subcellularLocation>
        <location evidence="2">Lysosome</location>
    </subcellularLocation>
    <subcellularLocation>
        <location evidence="4">Secreted</location>
    </subcellularLocation>
</comment>
<keyword evidence="10 21" id="KW-0732">Signal</keyword>
<feature type="chain" id="PRO_5047501253" description="Carboxypeptidase Q" evidence="21">
    <location>
        <begin position="23"/>
        <end position="464"/>
    </location>
</feature>
<evidence type="ECO:0000256" key="11">
    <source>
        <dbReference type="ARBA" id="ARBA00022801"/>
    </source>
</evidence>
<organism evidence="23 24">
    <name type="scientific">Pseudobowmanella zhangzhouensis</name>
    <dbReference type="NCBI Taxonomy" id="1537679"/>
    <lineage>
        <taxon>Bacteria</taxon>
        <taxon>Pseudomonadati</taxon>
        <taxon>Pseudomonadota</taxon>
        <taxon>Gammaproteobacteria</taxon>
        <taxon>Alteromonadales</taxon>
        <taxon>Alteromonadaceae</taxon>
    </lineage>
</organism>
<evidence type="ECO:0000256" key="15">
    <source>
        <dbReference type="ARBA" id="ARBA00023049"/>
    </source>
</evidence>
<evidence type="ECO:0000256" key="1">
    <source>
        <dbReference type="ARBA" id="ARBA00004240"/>
    </source>
</evidence>
<gene>
    <name evidence="23" type="ORF">ACFP85_04740</name>
</gene>
<proteinExistence type="predicted"/>
<keyword evidence="6" id="KW-0964">Secreted</keyword>
<evidence type="ECO:0000256" key="19">
    <source>
        <dbReference type="ARBA" id="ARBA00025833"/>
    </source>
</evidence>
<keyword evidence="15" id="KW-0482">Metalloprotease</keyword>
<comment type="caution">
    <text evidence="23">The sequence shown here is derived from an EMBL/GenBank/DDBJ whole genome shotgun (WGS) entry which is preliminary data.</text>
</comment>
<evidence type="ECO:0000313" key="24">
    <source>
        <dbReference type="Proteomes" id="UP001596364"/>
    </source>
</evidence>
<dbReference type="PANTHER" id="PTHR12053">
    <property type="entry name" value="PROTEASE FAMILY M28 PLASMA GLUTAMATE CARBOXYPEPTIDASE-RELATED"/>
    <property type="match status" value="1"/>
</dbReference>
<keyword evidence="24" id="KW-1185">Reference proteome</keyword>
<keyword evidence="9" id="KW-0479">Metal-binding</keyword>
<keyword evidence="17" id="KW-0325">Glycoprotein</keyword>
<evidence type="ECO:0000256" key="2">
    <source>
        <dbReference type="ARBA" id="ARBA00004371"/>
    </source>
</evidence>
<keyword evidence="8" id="KW-0645">Protease</keyword>
<evidence type="ECO:0000256" key="16">
    <source>
        <dbReference type="ARBA" id="ARBA00023145"/>
    </source>
</evidence>
<reference evidence="24" key="1">
    <citation type="journal article" date="2019" name="Int. J. Syst. Evol. Microbiol.">
        <title>The Global Catalogue of Microorganisms (GCM) 10K type strain sequencing project: providing services to taxonomists for standard genome sequencing and annotation.</title>
        <authorList>
            <consortium name="The Broad Institute Genomics Platform"/>
            <consortium name="The Broad Institute Genome Sequencing Center for Infectious Disease"/>
            <person name="Wu L."/>
            <person name="Ma J."/>
        </authorList>
    </citation>
    <scope>NUCLEOTIDE SEQUENCE [LARGE SCALE GENOMIC DNA]</scope>
    <source>
        <strain evidence="24">CGMCC 1.16031</strain>
    </source>
</reference>
<comment type="subunit">
    <text evidence="19">Homodimer. The monomeric form is inactive while the homodimer is active.</text>
</comment>
<evidence type="ECO:0000256" key="9">
    <source>
        <dbReference type="ARBA" id="ARBA00022723"/>
    </source>
</evidence>
<evidence type="ECO:0000256" key="21">
    <source>
        <dbReference type="SAM" id="SignalP"/>
    </source>
</evidence>
<keyword evidence="16" id="KW-0865">Zymogen</keyword>
<evidence type="ECO:0000256" key="10">
    <source>
        <dbReference type="ARBA" id="ARBA00022729"/>
    </source>
</evidence>
<evidence type="ECO:0000313" key="23">
    <source>
        <dbReference type="EMBL" id="MFC6439454.1"/>
    </source>
</evidence>
<evidence type="ECO:0000256" key="7">
    <source>
        <dbReference type="ARBA" id="ARBA00022645"/>
    </source>
</evidence>
<evidence type="ECO:0000256" key="17">
    <source>
        <dbReference type="ARBA" id="ARBA00023180"/>
    </source>
</evidence>
<evidence type="ECO:0000256" key="18">
    <source>
        <dbReference type="ARBA" id="ARBA00023228"/>
    </source>
</evidence>
<keyword evidence="14" id="KW-0333">Golgi apparatus</keyword>
<evidence type="ECO:0000256" key="6">
    <source>
        <dbReference type="ARBA" id="ARBA00022525"/>
    </source>
</evidence>
<dbReference type="Proteomes" id="UP001596364">
    <property type="component" value="Unassembled WGS sequence"/>
</dbReference>
<dbReference type="Pfam" id="PF04389">
    <property type="entry name" value="Peptidase_M28"/>
    <property type="match status" value="1"/>
</dbReference>
<evidence type="ECO:0000256" key="20">
    <source>
        <dbReference type="ARBA" id="ARBA00033328"/>
    </source>
</evidence>
<dbReference type="EMBL" id="JBHSUS010000001">
    <property type="protein sequence ID" value="MFC6439454.1"/>
    <property type="molecule type" value="Genomic_DNA"/>
</dbReference>
<keyword evidence="12" id="KW-0256">Endoplasmic reticulum</keyword>
<evidence type="ECO:0000259" key="22">
    <source>
        <dbReference type="Pfam" id="PF04389"/>
    </source>
</evidence>
<dbReference type="Gene3D" id="3.50.30.30">
    <property type="match status" value="1"/>
</dbReference>
<evidence type="ECO:0000256" key="3">
    <source>
        <dbReference type="ARBA" id="ARBA00004555"/>
    </source>
</evidence>
<evidence type="ECO:0000256" key="13">
    <source>
        <dbReference type="ARBA" id="ARBA00022833"/>
    </source>
</evidence>
<dbReference type="RefSeq" id="WP_131257256.1">
    <property type="nucleotide sequence ID" value="NZ_JBHSUS010000001.1"/>
</dbReference>
<evidence type="ECO:0000256" key="5">
    <source>
        <dbReference type="ARBA" id="ARBA00014116"/>
    </source>
</evidence>
<evidence type="ECO:0000256" key="8">
    <source>
        <dbReference type="ARBA" id="ARBA00022670"/>
    </source>
</evidence>
<name>A0ABW1XI31_9ALTE</name>
<keyword evidence="7" id="KW-0121">Carboxypeptidase</keyword>
<dbReference type="InterPro" id="IPR039866">
    <property type="entry name" value="CPQ"/>
</dbReference>
<evidence type="ECO:0000256" key="12">
    <source>
        <dbReference type="ARBA" id="ARBA00022824"/>
    </source>
</evidence>
<protein>
    <recommendedName>
        <fullName evidence="5">Carboxypeptidase Q</fullName>
    </recommendedName>
    <alternativeName>
        <fullName evidence="20">Plasma glutamate carboxypeptidase</fullName>
    </alternativeName>
</protein>
<keyword evidence="18" id="KW-0458">Lysosome</keyword>
<sequence>MNRMSFRPALLCLALLGLNANAALTPEQTATLDKLHQHVSQHTQSYSLVESLTTEVGHRMAGSEGDRKAVAWAMDMMQGLGFDKVWKEPFEVHPWTRGDLSIQISGPYPHTLEGLALGGSVGTDGNTLNAEVVYFPDFAALKDARPGSLDGKIAYVGFRMSRHKDGHGYGEAVGARGAGASVAAEKGAIAFVLRSVGTDNNRHGHTGMMRYQDGVARIPAVAISNPDADLLENQLKRGQPVQLSLNVGAKRHDDQSVTSYNVMGEITGSEFPEQIIALGAHLDSWDVGTGAVDDGLGVGMTISAAHQVASFTGRPKRTIRVILFGAEEVGLLGARAYVAAHKDELANHQMGFEWDFGNGNIYQMTPGVGPMALAHIQDFADYLAKLGISLSARNDAKGQSDMSALGYSGVPAVNFAPDGSDYFDWHHTPNDTLDKVDPEALKFNTSVFSLFTWFAANHPFDFRQ</sequence>
<dbReference type="Gene3D" id="3.40.630.10">
    <property type="entry name" value="Zn peptidases"/>
    <property type="match status" value="1"/>
</dbReference>
<feature type="signal peptide" evidence="21">
    <location>
        <begin position="1"/>
        <end position="22"/>
    </location>
</feature>
<evidence type="ECO:0000256" key="4">
    <source>
        <dbReference type="ARBA" id="ARBA00004613"/>
    </source>
</evidence>
<feature type="domain" description="Peptidase M28" evidence="22">
    <location>
        <begin position="261"/>
        <end position="448"/>
    </location>
</feature>
<keyword evidence="11" id="KW-0378">Hydrolase</keyword>
<accession>A0ABW1XI31</accession>
<dbReference type="SUPFAM" id="SSF53187">
    <property type="entry name" value="Zn-dependent exopeptidases"/>
    <property type="match status" value="1"/>
</dbReference>
<evidence type="ECO:0000256" key="14">
    <source>
        <dbReference type="ARBA" id="ARBA00023034"/>
    </source>
</evidence>
<keyword evidence="13" id="KW-0862">Zinc</keyword>